<dbReference type="PANTHER" id="PTHR43619">
    <property type="entry name" value="S-ADENOSYL-L-METHIONINE-DEPENDENT METHYLTRANSFERASE YKTD-RELATED"/>
    <property type="match status" value="1"/>
</dbReference>
<dbReference type="InterPro" id="IPR016874">
    <property type="entry name" value="TcmP-like"/>
</dbReference>
<dbReference type="PIRSF" id="PIRSF028177">
    <property type="entry name" value="Polyketide_synth_Omtfrase_TcmP"/>
    <property type="match status" value="1"/>
</dbReference>
<comment type="caution">
    <text evidence="3">The sequence shown here is derived from an EMBL/GenBank/DDBJ whole genome shotgun (WGS) entry which is preliminary data.</text>
</comment>
<dbReference type="PANTHER" id="PTHR43619:SF2">
    <property type="entry name" value="S-ADENOSYL-L-METHIONINE-DEPENDENT METHYLTRANSFERASES SUPERFAMILY PROTEIN"/>
    <property type="match status" value="1"/>
</dbReference>
<keyword evidence="2" id="KW-0808">Transferase</keyword>
<evidence type="ECO:0000313" key="4">
    <source>
        <dbReference type="Proteomes" id="UP000805614"/>
    </source>
</evidence>
<dbReference type="SUPFAM" id="SSF53335">
    <property type="entry name" value="S-adenosyl-L-methionine-dependent methyltransferases"/>
    <property type="match status" value="1"/>
</dbReference>
<sequence length="273" mass="30654">MDQEKITLTGAPETMLATLYGRALDSRSANPILCDREADLAVRRIDYDFRKRTGIRGTTAAGVALRAKVLDDWTAEFLAGHPEATVLHLACGLDTRVHRLDPTASVRWLDVDYPEVLELRRRLLPERAGDYRMIGASVTEDGWLEDVPDDRSTVAVFEGLSMYLRKEEGRRLIERITGRFASGQLLFDGYGSLGIRLQKLVPAVRNAGATLHWGIDDPYEIEGWHQGLTCLDALRSVDVPGLDKLPASGRMGMWVMARIPGFRDIGRLLRYRY</sequence>
<reference evidence="3 4" key="1">
    <citation type="submission" date="2020-06" db="EMBL/GenBank/DDBJ databases">
        <title>Actinomadura xiongansis sp. nov., isolated from soil of Baiyangdian.</title>
        <authorList>
            <person name="Zhang X."/>
        </authorList>
    </citation>
    <scope>NUCLEOTIDE SEQUENCE [LARGE SCALE GENOMIC DNA]</scope>
    <source>
        <strain evidence="3 4">HBUM206468</strain>
    </source>
</reference>
<dbReference type="RefSeq" id="WP_187244753.1">
    <property type="nucleotide sequence ID" value="NZ_BAAAOK010000010.1"/>
</dbReference>
<dbReference type="GO" id="GO:0032259">
    <property type="term" value="P:methylation"/>
    <property type="evidence" value="ECO:0007669"/>
    <property type="project" value="UniProtKB-KW"/>
</dbReference>
<evidence type="ECO:0000256" key="2">
    <source>
        <dbReference type="ARBA" id="ARBA00022679"/>
    </source>
</evidence>
<proteinExistence type="predicted"/>
<organism evidence="3 4">
    <name type="scientific">Actinomadura alba</name>
    <dbReference type="NCBI Taxonomy" id="406431"/>
    <lineage>
        <taxon>Bacteria</taxon>
        <taxon>Bacillati</taxon>
        <taxon>Actinomycetota</taxon>
        <taxon>Actinomycetes</taxon>
        <taxon>Streptosporangiales</taxon>
        <taxon>Thermomonosporaceae</taxon>
        <taxon>Actinomadura</taxon>
    </lineage>
</organism>
<keyword evidence="1 3" id="KW-0489">Methyltransferase</keyword>
<accession>A0ABR7LSD3</accession>
<name>A0ABR7LSD3_9ACTN</name>
<dbReference type="Proteomes" id="UP000805614">
    <property type="component" value="Unassembled WGS sequence"/>
</dbReference>
<dbReference type="Pfam" id="PF04072">
    <property type="entry name" value="LCM"/>
    <property type="match status" value="1"/>
</dbReference>
<evidence type="ECO:0000313" key="3">
    <source>
        <dbReference type="EMBL" id="MBC6467752.1"/>
    </source>
</evidence>
<gene>
    <name evidence="3" type="ORF">HKK74_19955</name>
</gene>
<keyword evidence="4" id="KW-1185">Reference proteome</keyword>
<dbReference type="Gene3D" id="3.40.50.150">
    <property type="entry name" value="Vaccinia Virus protein VP39"/>
    <property type="match status" value="1"/>
</dbReference>
<dbReference type="InterPro" id="IPR029063">
    <property type="entry name" value="SAM-dependent_MTases_sf"/>
</dbReference>
<evidence type="ECO:0000256" key="1">
    <source>
        <dbReference type="ARBA" id="ARBA00022603"/>
    </source>
</evidence>
<dbReference type="InterPro" id="IPR007213">
    <property type="entry name" value="Ppm1/Ppm2/Tcmp"/>
</dbReference>
<dbReference type="EMBL" id="JABVEC010000014">
    <property type="protein sequence ID" value="MBC6467752.1"/>
    <property type="molecule type" value="Genomic_DNA"/>
</dbReference>
<protein>
    <submittedName>
        <fullName evidence="3">Class I SAM-dependent methyltransferase</fullName>
    </submittedName>
</protein>
<dbReference type="GO" id="GO:0008168">
    <property type="term" value="F:methyltransferase activity"/>
    <property type="evidence" value="ECO:0007669"/>
    <property type="project" value="UniProtKB-KW"/>
</dbReference>